<dbReference type="SUPFAM" id="SSF103473">
    <property type="entry name" value="MFS general substrate transporter"/>
    <property type="match status" value="2"/>
</dbReference>
<gene>
    <name evidence="8" type="ORF">GCM10009788_19950</name>
</gene>
<accession>A0ABN2ACV9</accession>
<evidence type="ECO:0000313" key="9">
    <source>
        <dbReference type="Proteomes" id="UP001500842"/>
    </source>
</evidence>
<dbReference type="CDD" id="cd17504">
    <property type="entry name" value="MFS_MMR_MDR_like"/>
    <property type="match status" value="1"/>
</dbReference>
<feature type="transmembrane region" description="Helical" evidence="6">
    <location>
        <begin position="359"/>
        <end position="382"/>
    </location>
</feature>
<evidence type="ECO:0000256" key="2">
    <source>
        <dbReference type="ARBA" id="ARBA00022448"/>
    </source>
</evidence>
<sequence>MTGSRNHRITFAVLALGVASYSFLQSLTVPTIVLIQHELDTSQSGASWILTAFLLSASVSTPIVGRLGDSYGKKRMLVLSLALLSAGCLLAVVAPDIGVMIAARVVQGAGGGSLPLAYAIVRDELPPRLVPTAISLISSLLAVGFGAGIVVAGPIVEVLGYHWLALLPMLVSVAAALGALLLIPESPVRTREHIPVLPAALLAGWLSALLLGVSRAPHWGWGSWQVLLALALAVLLLVLWVVVEWRQRVPLIDLRLMARRGVWTANLVGLLIGAAMYGALGFYPQFNQTPSAAGYGFGASVTEAGHMLLPAAVMTFLCGVFAAPLAERVGARLLIGAGCLTSALGISFAACVHDARWEMYVAGGITGLGSGLVFACLPNAVVAAVAPHETGVATGVNSNIRTLGGALGSALMTSLLTSHLQPSGYSAELGYELGFLLLACCAGLAVLATLLVPRAAQARQQAWRAVEDAPLVR</sequence>
<keyword evidence="2" id="KW-0813">Transport</keyword>
<evidence type="ECO:0000256" key="5">
    <source>
        <dbReference type="ARBA" id="ARBA00023136"/>
    </source>
</evidence>
<keyword evidence="4 6" id="KW-1133">Transmembrane helix</keyword>
<reference evidence="8 9" key="1">
    <citation type="journal article" date="2019" name="Int. J. Syst. Evol. Microbiol.">
        <title>The Global Catalogue of Microorganisms (GCM) 10K type strain sequencing project: providing services to taxonomists for standard genome sequencing and annotation.</title>
        <authorList>
            <consortium name="The Broad Institute Genomics Platform"/>
            <consortium name="The Broad Institute Genome Sequencing Center for Infectious Disease"/>
            <person name="Wu L."/>
            <person name="Ma J."/>
        </authorList>
    </citation>
    <scope>NUCLEOTIDE SEQUENCE [LARGE SCALE GENOMIC DNA]</scope>
    <source>
        <strain evidence="8 9">JCM 14942</strain>
    </source>
</reference>
<feature type="transmembrane region" description="Helical" evidence="6">
    <location>
        <begin position="304"/>
        <end position="326"/>
    </location>
</feature>
<feature type="transmembrane region" description="Helical" evidence="6">
    <location>
        <begin position="263"/>
        <end position="284"/>
    </location>
</feature>
<keyword evidence="3 6" id="KW-0812">Transmembrane</keyword>
<dbReference type="EMBL" id="BAAAOR010000014">
    <property type="protein sequence ID" value="GAA1515623.1"/>
    <property type="molecule type" value="Genomic_DNA"/>
</dbReference>
<comment type="caution">
    <text evidence="8">The sequence shown here is derived from an EMBL/GenBank/DDBJ whole genome shotgun (WGS) entry which is preliminary data.</text>
</comment>
<evidence type="ECO:0000256" key="3">
    <source>
        <dbReference type="ARBA" id="ARBA00022692"/>
    </source>
</evidence>
<keyword evidence="9" id="KW-1185">Reference proteome</keyword>
<dbReference type="InterPro" id="IPR011701">
    <property type="entry name" value="MFS"/>
</dbReference>
<dbReference type="Gene3D" id="1.20.1250.20">
    <property type="entry name" value="MFS general substrate transporter like domains"/>
    <property type="match status" value="2"/>
</dbReference>
<feature type="transmembrane region" description="Helical" evidence="6">
    <location>
        <begin position="433"/>
        <end position="452"/>
    </location>
</feature>
<dbReference type="InterPro" id="IPR020846">
    <property type="entry name" value="MFS_dom"/>
</dbReference>
<feature type="transmembrane region" description="Helical" evidence="6">
    <location>
        <begin position="76"/>
        <end position="95"/>
    </location>
</feature>
<keyword evidence="5 6" id="KW-0472">Membrane</keyword>
<dbReference type="InterPro" id="IPR036259">
    <property type="entry name" value="MFS_trans_sf"/>
</dbReference>
<dbReference type="PANTHER" id="PTHR42718:SF9">
    <property type="entry name" value="MAJOR FACILITATOR SUPERFAMILY MULTIDRUG TRANSPORTER MFSC"/>
    <property type="match status" value="1"/>
</dbReference>
<dbReference type="Pfam" id="PF07690">
    <property type="entry name" value="MFS_1"/>
    <property type="match status" value="1"/>
</dbReference>
<feature type="transmembrane region" description="Helical" evidence="6">
    <location>
        <begin position="403"/>
        <end position="421"/>
    </location>
</feature>
<dbReference type="PANTHER" id="PTHR42718">
    <property type="entry name" value="MAJOR FACILITATOR SUPERFAMILY MULTIDRUG TRANSPORTER MFSC"/>
    <property type="match status" value="1"/>
</dbReference>
<comment type="subcellular location">
    <subcellularLocation>
        <location evidence="1">Cell membrane</location>
        <topology evidence="1">Multi-pass membrane protein</topology>
    </subcellularLocation>
</comment>
<proteinExistence type="predicted"/>
<dbReference type="PROSITE" id="PS50850">
    <property type="entry name" value="MFS"/>
    <property type="match status" value="1"/>
</dbReference>
<organism evidence="8 9">
    <name type="scientific">Nocardioides humi</name>
    <dbReference type="NCBI Taxonomy" id="449461"/>
    <lineage>
        <taxon>Bacteria</taxon>
        <taxon>Bacillati</taxon>
        <taxon>Actinomycetota</taxon>
        <taxon>Actinomycetes</taxon>
        <taxon>Propionibacteriales</taxon>
        <taxon>Nocardioidaceae</taxon>
        <taxon>Nocardioides</taxon>
    </lineage>
</organism>
<feature type="domain" description="Major facilitator superfamily (MFS) profile" evidence="7">
    <location>
        <begin position="10"/>
        <end position="457"/>
    </location>
</feature>
<dbReference type="PRINTS" id="PR01036">
    <property type="entry name" value="TCRTETB"/>
</dbReference>
<protein>
    <submittedName>
        <fullName evidence="8">MFS transporter</fullName>
    </submittedName>
</protein>
<dbReference type="Proteomes" id="UP001500842">
    <property type="component" value="Unassembled WGS sequence"/>
</dbReference>
<feature type="transmembrane region" description="Helical" evidence="6">
    <location>
        <begin position="12"/>
        <end position="33"/>
    </location>
</feature>
<evidence type="ECO:0000256" key="6">
    <source>
        <dbReference type="SAM" id="Phobius"/>
    </source>
</evidence>
<feature type="transmembrane region" description="Helical" evidence="6">
    <location>
        <begin position="133"/>
        <end position="155"/>
    </location>
</feature>
<evidence type="ECO:0000256" key="4">
    <source>
        <dbReference type="ARBA" id="ARBA00022989"/>
    </source>
</evidence>
<evidence type="ECO:0000256" key="1">
    <source>
        <dbReference type="ARBA" id="ARBA00004651"/>
    </source>
</evidence>
<feature type="transmembrane region" description="Helical" evidence="6">
    <location>
        <begin position="161"/>
        <end position="183"/>
    </location>
</feature>
<dbReference type="RefSeq" id="WP_344111935.1">
    <property type="nucleotide sequence ID" value="NZ_BAAAOR010000014.1"/>
</dbReference>
<name>A0ABN2ACV9_9ACTN</name>
<feature type="transmembrane region" description="Helical" evidence="6">
    <location>
        <begin position="333"/>
        <end position="353"/>
    </location>
</feature>
<feature type="transmembrane region" description="Helical" evidence="6">
    <location>
        <begin position="101"/>
        <end position="121"/>
    </location>
</feature>
<feature type="transmembrane region" description="Helical" evidence="6">
    <location>
        <begin position="222"/>
        <end position="243"/>
    </location>
</feature>
<evidence type="ECO:0000259" key="7">
    <source>
        <dbReference type="PROSITE" id="PS50850"/>
    </source>
</evidence>
<evidence type="ECO:0000313" key="8">
    <source>
        <dbReference type="EMBL" id="GAA1515623.1"/>
    </source>
</evidence>
<feature type="transmembrane region" description="Helical" evidence="6">
    <location>
        <begin position="195"/>
        <end position="216"/>
    </location>
</feature>
<feature type="transmembrane region" description="Helical" evidence="6">
    <location>
        <begin position="45"/>
        <end position="64"/>
    </location>
</feature>